<keyword evidence="6" id="KW-0378">Hydrolase</keyword>
<comment type="subcellular location">
    <subcellularLocation>
        <location evidence="1">Membrane</location>
        <topology evidence="1">Multi-pass membrane protein</topology>
    </subcellularLocation>
</comment>
<dbReference type="GO" id="GO:0003724">
    <property type="term" value="F:RNA helicase activity"/>
    <property type="evidence" value="ECO:0007669"/>
    <property type="project" value="TreeGrafter"/>
</dbReference>
<reference evidence="6 7" key="1">
    <citation type="journal article" date="2022" name="Nat. Genet.">
        <title>Improved pea reference genome and pan-genome highlight genomic features and evolutionary characteristics.</title>
        <authorList>
            <person name="Yang T."/>
            <person name="Liu R."/>
            <person name="Luo Y."/>
            <person name="Hu S."/>
            <person name="Wang D."/>
            <person name="Wang C."/>
            <person name="Pandey M.K."/>
            <person name="Ge S."/>
            <person name="Xu Q."/>
            <person name="Li N."/>
            <person name="Li G."/>
            <person name="Huang Y."/>
            <person name="Saxena R.K."/>
            <person name="Ji Y."/>
            <person name="Li M."/>
            <person name="Yan X."/>
            <person name="He Y."/>
            <person name="Liu Y."/>
            <person name="Wang X."/>
            <person name="Xiang C."/>
            <person name="Varshney R.K."/>
            <person name="Ding H."/>
            <person name="Gao S."/>
            <person name="Zong X."/>
        </authorList>
    </citation>
    <scope>NUCLEOTIDE SEQUENCE [LARGE SCALE GENOMIC DNA]</scope>
    <source>
        <strain evidence="6 7">cv. Zhongwan 6</strain>
    </source>
</reference>
<keyword evidence="6" id="KW-0067">ATP-binding</keyword>
<dbReference type="InterPro" id="IPR004179">
    <property type="entry name" value="Sec63-dom"/>
</dbReference>
<gene>
    <name evidence="6" type="ORF">KIW84_077086</name>
</gene>
<evidence type="ECO:0000313" key="7">
    <source>
        <dbReference type="Proteomes" id="UP001058974"/>
    </source>
</evidence>
<keyword evidence="4" id="KW-0472">Membrane</keyword>
<dbReference type="SUPFAM" id="SSF158702">
    <property type="entry name" value="Sec63 N-terminal domain-like"/>
    <property type="match status" value="1"/>
</dbReference>
<evidence type="ECO:0000259" key="5">
    <source>
        <dbReference type="Pfam" id="PF02889"/>
    </source>
</evidence>
<dbReference type="Pfam" id="PF02889">
    <property type="entry name" value="Sec63"/>
    <property type="match status" value="1"/>
</dbReference>
<keyword evidence="7" id="KW-1185">Reference proteome</keyword>
<name>A0A9D4VYL4_PEA</name>
<dbReference type="GO" id="GO:0016020">
    <property type="term" value="C:membrane"/>
    <property type="evidence" value="ECO:0007669"/>
    <property type="project" value="UniProtKB-SubCell"/>
</dbReference>
<comment type="caution">
    <text evidence="6">The sequence shown here is derived from an EMBL/GenBank/DDBJ whole genome shotgun (WGS) entry which is preliminary data.</text>
</comment>
<dbReference type="FunFam" id="1.10.150.20:FF:000013">
    <property type="entry name" value="U5 small nuclear ribonucleoprotein kDa helicase"/>
    <property type="match status" value="1"/>
</dbReference>
<dbReference type="PANTHER" id="PTHR24075:SF5">
    <property type="entry name" value="U5 SMALL NUCLEAR RIBONUCLEOPROTEIN 200 KDA HELICASE"/>
    <property type="match status" value="1"/>
</dbReference>
<accession>A0A9D4VYL4</accession>
<dbReference type="InterPro" id="IPR035892">
    <property type="entry name" value="C2_domain_sf"/>
</dbReference>
<proteinExistence type="predicted"/>
<dbReference type="GO" id="GO:0000388">
    <property type="term" value="P:spliceosome conformational change to release U4 (or U4atac) and U1 (or U11)"/>
    <property type="evidence" value="ECO:0007669"/>
    <property type="project" value="TreeGrafter"/>
</dbReference>
<sequence length="127" mass="14930">MEVSQMLTQRMWQHDSMLLQLPHFTKELARKCKENPGKSIETIFDLLEMEDIKRRELLSMSDSQLLDIARFCNHFPNIDLSYEVLHNDTVQIEEDITVYVTLERDLEGRIEVGPVHSPRYPKAKEEG</sequence>
<keyword evidence="2" id="KW-0812">Transmembrane</keyword>
<feature type="domain" description="SEC63" evidence="5">
    <location>
        <begin position="1"/>
        <end position="124"/>
    </location>
</feature>
<dbReference type="Proteomes" id="UP001058974">
    <property type="component" value="Chromosome 7"/>
</dbReference>
<dbReference type="EMBL" id="JAMSHJ010000007">
    <property type="protein sequence ID" value="KAI5392550.1"/>
    <property type="molecule type" value="Genomic_DNA"/>
</dbReference>
<dbReference type="PANTHER" id="PTHR24075">
    <property type="entry name" value="SEC63 DOMAIN-CONTAINING"/>
    <property type="match status" value="1"/>
</dbReference>
<keyword evidence="6" id="KW-0547">Nucleotide-binding</keyword>
<evidence type="ECO:0000256" key="2">
    <source>
        <dbReference type="ARBA" id="ARBA00022692"/>
    </source>
</evidence>
<keyword evidence="3" id="KW-1133">Transmembrane helix</keyword>
<dbReference type="GO" id="GO:0005681">
    <property type="term" value="C:spliceosomal complex"/>
    <property type="evidence" value="ECO:0007669"/>
    <property type="project" value="TreeGrafter"/>
</dbReference>
<evidence type="ECO:0000256" key="3">
    <source>
        <dbReference type="ARBA" id="ARBA00022989"/>
    </source>
</evidence>
<protein>
    <submittedName>
        <fullName evidence="6">DExH-box ATP-dependent RNA helicase DExH13, variant 2</fullName>
    </submittedName>
</protein>
<dbReference type="Gene3D" id="2.60.40.150">
    <property type="entry name" value="C2 domain"/>
    <property type="match status" value="1"/>
</dbReference>
<evidence type="ECO:0000256" key="1">
    <source>
        <dbReference type="ARBA" id="ARBA00004141"/>
    </source>
</evidence>
<organism evidence="6 7">
    <name type="scientific">Pisum sativum</name>
    <name type="common">Garden pea</name>
    <name type="synonym">Lathyrus oleraceus</name>
    <dbReference type="NCBI Taxonomy" id="3888"/>
    <lineage>
        <taxon>Eukaryota</taxon>
        <taxon>Viridiplantae</taxon>
        <taxon>Streptophyta</taxon>
        <taxon>Embryophyta</taxon>
        <taxon>Tracheophyta</taxon>
        <taxon>Spermatophyta</taxon>
        <taxon>Magnoliopsida</taxon>
        <taxon>eudicotyledons</taxon>
        <taxon>Gunneridae</taxon>
        <taxon>Pentapetalae</taxon>
        <taxon>rosids</taxon>
        <taxon>fabids</taxon>
        <taxon>Fabales</taxon>
        <taxon>Fabaceae</taxon>
        <taxon>Papilionoideae</taxon>
        <taxon>50 kb inversion clade</taxon>
        <taxon>NPAAA clade</taxon>
        <taxon>Hologalegina</taxon>
        <taxon>IRL clade</taxon>
        <taxon>Fabeae</taxon>
        <taxon>Lathyrus</taxon>
    </lineage>
</organism>
<dbReference type="AlphaFoldDB" id="A0A9D4VYL4"/>
<evidence type="ECO:0000313" key="6">
    <source>
        <dbReference type="EMBL" id="KAI5392550.1"/>
    </source>
</evidence>
<keyword evidence="6" id="KW-0347">Helicase</keyword>
<evidence type="ECO:0000256" key="4">
    <source>
        <dbReference type="ARBA" id="ARBA00023136"/>
    </source>
</evidence>
<dbReference type="Gene3D" id="1.10.150.20">
    <property type="entry name" value="5' to 3' exonuclease, C-terminal subdomain"/>
    <property type="match status" value="1"/>
</dbReference>
<dbReference type="Gramene" id="Psat07G0708600-T2">
    <property type="protein sequence ID" value="KAI5392550.1"/>
    <property type="gene ID" value="KIW84_077086"/>
</dbReference>
<dbReference type="GO" id="GO:0003723">
    <property type="term" value="F:RNA binding"/>
    <property type="evidence" value="ECO:0007669"/>
    <property type="project" value="TreeGrafter"/>
</dbReference>